<reference evidence="1 2" key="1">
    <citation type="submission" date="2023-09" db="EMBL/GenBank/DDBJ databases">
        <authorList>
            <person name="Rey-Velasco X."/>
        </authorList>
    </citation>
    <scope>NUCLEOTIDE SEQUENCE [LARGE SCALE GENOMIC DNA]</scope>
    <source>
        <strain evidence="1 2">F388</strain>
    </source>
</reference>
<dbReference type="EMBL" id="JAVRHR010000002">
    <property type="protein sequence ID" value="MDT0607744.1"/>
    <property type="molecule type" value="Genomic_DNA"/>
</dbReference>
<gene>
    <name evidence="1" type="ORF">RM706_11905</name>
</gene>
<dbReference type="Pfam" id="PF14054">
    <property type="entry name" value="DUF4249"/>
    <property type="match status" value="1"/>
</dbReference>
<sequence>MSLCFYGCIEPFEAEFVDFESAIVVEATITNEMKQQQVFLTRTFEFEADGPSAESNANVRVIAGNLTFNFEETDPGVYVSTQAFAARPDTAYQLRIDTQDGRSYRSDETILPPINQSYGARAERMTNDDGIDGIAILVDSFDPTGNSLNYRYTYEETYRIIAPKWSPFDLIPVPLPGPLEERLERPCAMIKILKDIEEESRICYATDFSNKIILTNTSDLQEDRVSNFMVHFINRNNYIISHRYSILVKQFVQSNTAFTFYETLEQFSGSESLFSETQPGFLEGNVFSEQDREEKVLGFFDVASVKEQRIFFNYTDLYPGEPLPPFVSPCREIAPPEETIDRFCLLQDLYALNTTRFYDDNINPQIGVDDVEGPFLLVPRVCGDCTVLGEPEVPEFWTE</sequence>
<organism evidence="1 2">
    <name type="scientific">Croceitalea rosinachiae</name>
    <dbReference type="NCBI Taxonomy" id="3075596"/>
    <lineage>
        <taxon>Bacteria</taxon>
        <taxon>Pseudomonadati</taxon>
        <taxon>Bacteroidota</taxon>
        <taxon>Flavobacteriia</taxon>
        <taxon>Flavobacteriales</taxon>
        <taxon>Flavobacteriaceae</taxon>
        <taxon>Croceitalea</taxon>
    </lineage>
</organism>
<proteinExistence type="predicted"/>
<evidence type="ECO:0000313" key="2">
    <source>
        <dbReference type="Proteomes" id="UP001255246"/>
    </source>
</evidence>
<name>A0ABU3AC36_9FLAO</name>
<dbReference type="RefSeq" id="WP_311351764.1">
    <property type="nucleotide sequence ID" value="NZ_JAVRHR010000002.1"/>
</dbReference>
<comment type="caution">
    <text evidence="1">The sequence shown here is derived from an EMBL/GenBank/DDBJ whole genome shotgun (WGS) entry which is preliminary data.</text>
</comment>
<dbReference type="Proteomes" id="UP001255246">
    <property type="component" value="Unassembled WGS sequence"/>
</dbReference>
<evidence type="ECO:0000313" key="1">
    <source>
        <dbReference type="EMBL" id="MDT0607744.1"/>
    </source>
</evidence>
<accession>A0ABU3AC36</accession>
<protein>
    <submittedName>
        <fullName evidence="1">DUF4249 domain-containing protein</fullName>
    </submittedName>
</protein>
<dbReference type="InterPro" id="IPR025345">
    <property type="entry name" value="DUF4249"/>
</dbReference>
<keyword evidence="2" id="KW-1185">Reference proteome</keyword>